<dbReference type="SMART" id="SM00915">
    <property type="entry name" value="Jacalin"/>
    <property type="match status" value="1"/>
</dbReference>
<dbReference type="InterPro" id="IPR001229">
    <property type="entry name" value="Jacalin-like_lectin_dom"/>
</dbReference>
<accession>A0AAV0SX89</accession>
<evidence type="ECO:0000259" key="4">
    <source>
        <dbReference type="PROSITE" id="PS51752"/>
    </source>
</evidence>
<dbReference type="EMBL" id="CANTFL010000003">
    <property type="protein sequence ID" value="CAI5708247.1"/>
    <property type="molecule type" value="Genomic_DNA"/>
</dbReference>
<keyword evidence="2" id="KW-1133">Transmembrane helix</keyword>
<dbReference type="SUPFAM" id="SSF51101">
    <property type="entry name" value="Mannose-binding lectins"/>
    <property type="match status" value="1"/>
</dbReference>
<evidence type="ECO:0000256" key="2">
    <source>
        <dbReference type="SAM" id="Phobius"/>
    </source>
</evidence>
<comment type="caution">
    <text evidence="5">The sequence shown here is derived from an EMBL/GenBank/DDBJ whole genome shotgun (WGS) entry which is preliminary data.</text>
</comment>
<evidence type="ECO:0000313" key="5">
    <source>
        <dbReference type="EMBL" id="CAI5708247.1"/>
    </source>
</evidence>
<feature type="compositionally biased region" description="Basic and acidic residues" evidence="1">
    <location>
        <begin position="48"/>
        <end position="60"/>
    </location>
</feature>
<keyword evidence="2" id="KW-0812">Transmembrane</keyword>
<feature type="region of interest" description="Disordered" evidence="1">
    <location>
        <begin position="129"/>
        <end position="270"/>
    </location>
</feature>
<evidence type="ECO:0000313" key="6">
    <source>
        <dbReference type="Proteomes" id="UP001162031"/>
    </source>
</evidence>
<organism evidence="5 6">
    <name type="scientific">Hyaloperonospora brassicae</name>
    <name type="common">Brassica downy mildew</name>
    <name type="synonym">Peronospora brassicae</name>
    <dbReference type="NCBI Taxonomy" id="162125"/>
    <lineage>
        <taxon>Eukaryota</taxon>
        <taxon>Sar</taxon>
        <taxon>Stramenopiles</taxon>
        <taxon>Oomycota</taxon>
        <taxon>Peronosporomycetes</taxon>
        <taxon>Peronosporales</taxon>
        <taxon>Peronosporaceae</taxon>
        <taxon>Hyaloperonospora</taxon>
    </lineage>
</organism>
<feature type="transmembrane region" description="Helical" evidence="2">
    <location>
        <begin position="649"/>
        <end position="671"/>
    </location>
</feature>
<dbReference type="Gene3D" id="2.100.10.30">
    <property type="entry name" value="Jacalin-like lectin domain"/>
    <property type="match status" value="1"/>
</dbReference>
<dbReference type="Proteomes" id="UP001162031">
    <property type="component" value="Unassembled WGS sequence"/>
</dbReference>
<sequence>MAARAVKLAIQTALLVQALHGSSSTTQTSVSARGTAVSGNFESIQPPRPREAPGRVHSTDDNDDSVVESRGIFDGFSPNPADYKESDFKTTTPIPGTEPRPPTAEILAGLGSGLSALIPDNMKKAVMEDASLSASGSDEEEPAPKKAKKNKKAVSSANSGSSEALDEEESEAGSNEEEPTPKKTKKNKKAVLAADTGDSEALDEESEAGSNEEEPTPKKAKKAKKAVSAADLGSSGGSDEEMEGFADFFEDYGDDEGSTDESGSEGLDSLMLGAGSGADILSMFGGKGVEKDLDEDAFMSAVGGKLGGLAGLGGLGGGGMSMFEEDPTKPQHKKIDDGDIILGEVYGSKEHGRAFSDINNIKFGQMILNITLRGNKRLDKIELAVMTRDVVGNLVHGGDGGGAAHLAPELGDIITEVEVHWGKKDGKTRIFYMMMVTSGGKTISAGTKTPDHATLKAPPDFQFAGFHGRASGDGIFGVGAIYTRTGAQDLAVTDIMEVPDKGTSDIYNYDLTIRNWVGPAQAAADSACYQVRQGMSSMNTCPTGYKKDKKECVAQCPLGYPVECWRECIPQNADCMQEILSKAVSVAAAALSLASLGTFGTLFTTYKTMSFVIRCAVGIMNSVRNLMFYLRFRVTTVPRTEIEILMDKAFMLQIVIMDLPMAIAMCLGAPIPPSLQFSVMILTVVSVIVMMVVMIGEALFASKNNILLMLRESGAMNKSLKANTLELKDFINPDNATCGQEMRILTNRVISKVHEVRNKTKGAAPNDVRVVVSKSPIILRDVPVITNHCMGEIWENKTALSSYKTRHLIRKTLGVIINQLITDGTTDMGEKVAKQEKTLEYANVGLFVLSMFDPTGIAWMLQDFVQPVCGPTEYVGEIDDGPLSEALGLNTVGEAFTGSYGVWKKKGNGSVTILFESTDKYNVDVVVRVAGTKVDQVAVPAHGKATWTAHVKQLQDKTIYLDRWRPGWFGLPGKGGGSLLLWVPRSSEGGFLVMHARLNAS</sequence>
<feature type="compositionally biased region" description="Acidic residues" evidence="1">
    <location>
        <begin position="197"/>
        <end position="214"/>
    </location>
</feature>
<name>A0AAV0SX89_HYABA</name>
<dbReference type="InterPro" id="IPR036404">
    <property type="entry name" value="Jacalin-like_lectin_dom_sf"/>
</dbReference>
<dbReference type="CDD" id="cd00064">
    <property type="entry name" value="FU"/>
    <property type="match status" value="1"/>
</dbReference>
<dbReference type="Pfam" id="PF01419">
    <property type="entry name" value="Jacalin"/>
    <property type="match status" value="1"/>
</dbReference>
<feature type="region of interest" description="Disordered" evidence="1">
    <location>
        <begin position="20"/>
        <end position="107"/>
    </location>
</feature>
<reference evidence="5" key="1">
    <citation type="submission" date="2022-12" db="EMBL/GenBank/DDBJ databases">
        <authorList>
            <person name="Webb A."/>
        </authorList>
    </citation>
    <scope>NUCLEOTIDE SEQUENCE</scope>
    <source>
        <strain evidence="5">Hp1</strain>
    </source>
</reference>
<keyword evidence="2" id="KW-0472">Membrane</keyword>
<feature type="compositionally biased region" description="Acidic residues" evidence="1">
    <location>
        <begin position="238"/>
        <end position="263"/>
    </location>
</feature>
<dbReference type="InterPro" id="IPR006212">
    <property type="entry name" value="Furin_repeat"/>
</dbReference>
<feature type="compositionally biased region" description="Low complexity" evidence="1">
    <location>
        <begin position="153"/>
        <end position="163"/>
    </location>
</feature>
<feature type="domain" description="Jacalin-type lectin" evidence="4">
    <location>
        <begin position="340"/>
        <end position="484"/>
    </location>
</feature>
<feature type="compositionally biased region" description="Polar residues" evidence="1">
    <location>
        <begin position="20"/>
        <end position="43"/>
    </location>
</feature>
<keyword evidence="6" id="KW-1185">Reference proteome</keyword>
<feature type="chain" id="PRO_5043684587" description="Jacalin-type lectin domain-containing protein" evidence="3">
    <location>
        <begin position="25"/>
        <end position="1001"/>
    </location>
</feature>
<proteinExistence type="predicted"/>
<feature type="signal peptide" evidence="3">
    <location>
        <begin position="1"/>
        <end position="24"/>
    </location>
</feature>
<dbReference type="AlphaFoldDB" id="A0AAV0SX89"/>
<keyword evidence="3" id="KW-0732">Signal</keyword>
<protein>
    <recommendedName>
        <fullName evidence="4">Jacalin-type lectin domain-containing protein</fullName>
    </recommendedName>
</protein>
<gene>
    <name evidence="5" type="ORF">HBR001_LOCUS43</name>
</gene>
<feature type="transmembrane region" description="Helical" evidence="2">
    <location>
        <begin position="677"/>
        <end position="701"/>
    </location>
</feature>
<evidence type="ECO:0000256" key="3">
    <source>
        <dbReference type="SAM" id="SignalP"/>
    </source>
</evidence>
<dbReference type="PROSITE" id="PS51752">
    <property type="entry name" value="JACALIN_LECTIN"/>
    <property type="match status" value="1"/>
</dbReference>
<evidence type="ECO:0000256" key="1">
    <source>
        <dbReference type="SAM" id="MobiDB-lite"/>
    </source>
</evidence>
<feature type="compositionally biased region" description="Acidic residues" evidence="1">
    <location>
        <begin position="164"/>
        <end position="178"/>
    </location>
</feature>
<feature type="transmembrane region" description="Helical" evidence="2">
    <location>
        <begin position="583"/>
        <end position="604"/>
    </location>
</feature>